<comment type="caution">
    <text evidence="3">The sequence shown here is derived from an EMBL/GenBank/DDBJ whole genome shotgun (WGS) entry which is preliminary data.</text>
</comment>
<name>A0ABR4GZ24_9EURO</name>
<keyword evidence="2" id="KW-0732">Signal</keyword>
<dbReference type="Proteomes" id="UP001610334">
    <property type="component" value="Unassembled WGS sequence"/>
</dbReference>
<feature type="compositionally biased region" description="Pro residues" evidence="1">
    <location>
        <begin position="146"/>
        <end position="155"/>
    </location>
</feature>
<feature type="compositionally biased region" description="Low complexity" evidence="1">
    <location>
        <begin position="178"/>
        <end position="228"/>
    </location>
</feature>
<accession>A0ABR4GZ24</accession>
<protein>
    <submittedName>
        <fullName evidence="3">Uncharacterized protein</fullName>
    </submittedName>
</protein>
<evidence type="ECO:0000256" key="1">
    <source>
        <dbReference type="SAM" id="MobiDB-lite"/>
    </source>
</evidence>
<evidence type="ECO:0000256" key="2">
    <source>
        <dbReference type="SAM" id="SignalP"/>
    </source>
</evidence>
<proteinExistence type="predicted"/>
<keyword evidence="4" id="KW-1185">Reference proteome</keyword>
<feature type="signal peptide" evidence="2">
    <location>
        <begin position="1"/>
        <end position="20"/>
    </location>
</feature>
<dbReference type="EMBL" id="JBFXLT010000112">
    <property type="protein sequence ID" value="KAL2808441.1"/>
    <property type="molecule type" value="Genomic_DNA"/>
</dbReference>
<organism evidence="3 4">
    <name type="scientific">Aspergillus granulosus</name>
    <dbReference type="NCBI Taxonomy" id="176169"/>
    <lineage>
        <taxon>Eukaryota</taxon>
        <taxon>Fungi</taxon>
        <taxon>Dikarya</taxon>
        <taxon>Ascomycota</taxon>
        <taxon>Pezizomycotina</taxon>
        <taxon>Eurotiomycetes</taxon>
        <taxon>Eurotiomycetidae</taxon>
        <taxon>Eurotiales</taxon>
        <taxon>Aspergillaceae</taxon>
        <taxon>Aspergillus</taxon>
        <taxon>Aspergillus subgen. Nidulantes</taxon>
    </lineage>
</organism>
<sequence length="268" mass="27504">MRTLTLLPTILLSGLALVSATPEAEAESAINLETRSSTTDLFLVGLSDVLLADDPSLIVKRQNTTSTSSPPPIGDALDDLLNGGFFGELLDLLQDSENIFTPEWNDRFGELVDSIAPLAYYIGEFLGQLLNSILNGGLGGGSEELPPLPTEPPSPTGTSDPGFEWPDLTWPIGGGDDGPTATATETPAPTSSDSGSSGFDFDFDIPSSSGDDTSDLGTGTETGTGDNSPTGTTPDEAQFTGVASVMRGRVGLAASAGFGVLIAFSVLG</sequence>
<evidence type="ECO:0000313" key="3">
    <source>
        <dbReference type="EMBL" id="KAL2808441.1"/>
    </source>
</evidence>
<gene>
    <name evidence="3" type="ORF">BJX63DRAFT_436115</name>
</gene>
<feature type="region of interest" description="Disordered" evidence="1">
    <location>
        <begin position="141"/>
        <end position="235"/>
    </location>
</feature>
<evidence type="ECO:0000313" key="4">
    <source>
        <dbReference type="Proteomes" id="UP001610334"/>
    </source>
</evidence>
<reference evidence="3 4" key="1">
    <citation type="submission" date="2024-07" db="EMBL/GenBank/DDBJ databases">
        <title>Section-level genome sequencing and comparative genomics of Aspergillus sections Usti and Cavernicolus.</title>
        <authorList>
            <consortium name="Lawrence Berkeley National Laboratory"/>
            <person name="Nybo J.L."/>
            <person name="Vesth T.C."/>
            <person name="Theobald S."/>
            <person name="Frisvad J.C."/>
            <person name="Larsen T.O."/>
            <person name="Kjaerboelling I."/>
            <person name="Rothschild-Mancinelli K."/>
            <person name="Lyhne E.K."/>
            <person name="Kogle M.E."/>
            <person name="Barry K."/>
            <person name="Clum A."/>
            <person name="Na H."/>
            <person name="Ledsgaard L."/>
            <person name="Lin J."/>
            <person name="Lipzen A."/>
            <person name="Kuo A."/>
            <person name="Riley R."/>
            <person name="Mondo S."/>
            <person name="Labutti K."/>
            <person name="Haridas S."/>
            <person name="Pangalinan J."/>
            <person name="Salamov A.A."/>
            <person name="Simmons B.A."/>
            <person name="Magnuson J.K."/>
            <person name="Chen J."/>
            <person name="Drula E."/>
            <person name="Henrissat B."/>
            <person name="Wiebenga A."/>
            <person name="Lubbers R.J."/>
            <person name="Gomes A.C."/>
            <person name="Makela M.R."/>
            <person name="Stajich J."/>
            <person name="Grigoriev I.V."/>
            <person name="Mortensen U.H."/>
            <person name="De Vries R.P."/>
            <person name="Baker S.E."/>
            <person name="Andersen M.R."/>
        </authorList>
    </citation>
    <scope>NUCLEOTIDE SEQUENCE [LARGE SCALE GENOMIC DNA]</scope>
    <source>
        <strain evidence="3 4">CBS 588.65</strain>
    </source>
</reference>
<feature type="chain" id="PRO_5047484962" evidence="2">
    <location>
        <begin position="21"/>
        <end position="268"/>
    </location>
</feature>